<accession>A0A918Q988</accession>
<evidence type="ECO:0000313" key="2">
    <source>
        <dbReference type="Proteomes" id="UP000662572"/>
    </source>
</evidence>
<organism evidence="1 2">
    <name type="scientific">Asticcacaulis endophyticus</name>
    <dbReference type="NCBI Taxonomy" id="1395890"/>
    <lineage>
        <taxon>Bacteria</taxon>
        <taxon>Pseudomonadati</taxon>
        <taxon>Pseudomonadota</taxon>
        <taxon>Alphaproteobacteria</taxon>
        <taxon>Caulobacterales</taxon>
        <taxon>Caulobacteraceae</taxon>
        <taxon>Asticcacaulis</taxon>
    </lineage>
</organism>
<dbReference type="RefSeq" id="WP_189487377.1">
    <property type="nucleotide sequence ID" value="NZ_BMZB01000003.1"/>
</dbReference>
<comment type="caution">
    <text evidence="1">The sequence shown here is derived from an EMBL/GenBank/DDBJ whole genome shotgun (WGS) entry which is preliminary data.</text>
</comment>
<dbReference type="Proteomes" id="UP000662572">
    <property type="component" value="Unassembled WGS sequence"/>
</dbReference>
<sequence>MSKHLGKSIDRREGLRKPKFSKGLIEEARDLFQKRTDRPLTDEDAREMLENLTGFFMSLQLLDREQKAQQIVRKEIEVEVAESQVSACCEQSLLAAEETISPKRLVRRRRPIPRAKG</sequence>
<dbReference type="EMBL" id="BMZB01000003">
    <property type="protein sequence ID" value="GGZ38695.1"/>
    <property type="molecule type" value="Genomic_DNA"/>
</dbReference>
<reference evidence="1" key="1">
    <citation type="journal article" date="2014" name="Int. J. Syst. Evol. Microbiol.">
        <title>Complete genome sequence of Corynebacterium casei LMG S-19264T (=DSM 44701T), isolated from a smear-ripened cheese.</title>
        <authorList>
            <consortium name="US DOE Joint Genome Institute (JGI-PGF)"/>
            <person name="Walter F."/>
            <person name="Albersmeier A."/>
            <person name="Kalinowski J."/>
            <person name="Ruckert C."/>
        </authorList>
    </citation>
    <scope>NUCLEOTIDE SEQUENCE</scope>
    <source>
        <strain evidence="1">KCTC 32296</strain>
    </source>
</reference>
<reference evidence="1" key="2">
    <citation type="submission" date="2020-09" db="EMBL/GenBank/DDBJ databases">
        <authorList>
            <person name="Sun Q."/>
            <person name="Kim S."/>
        </authorList>
    </citation>
    <scope>NUCLEOTIDE SEQUENCE</scope>
    <source>
        <strain evidence="1">KCTC 32296</strain>
    </source>
</reference>
<proteinExistence type="predicted"/>
<keyword evidence="2" id="KW-1185">Reference proteome</keyword>
<evidence type="ECO:0000313" key="1">
    <source>
        <dbReference type="EMBL" id="GGZ38695.1"/>
    </source>
</evidence>
<dbReference type="AlphaFoldDB" id="A0A918Q988"/>
<gene>
    <name evidence="1" type="ORF">GCM10011273_26650</name>
</gene>
<protein>
    <submittedName>
        <fullName evidence="1">Uncharacterized protein</fullName>
    </submittedName>
</protein>
<name>A0A918Q988_9CAUL</name>